<comment type="caution">
    <text evidence="2">The sequence shown here is derived from an EMBL/GenBank/DDBJ whole genome shotgun (WGS) entry which is preliminary data.</text>
</comment>
<reference evidence="2 3" key="1">
    <citation type="submission" date="2018-10" db="EMBL/GenBank/DDBJ databases">
        <title>Isolation, diversity and antibacterial activity of antinobacteria from the wheat rhizosphere soil.</title>
        <authorList>
            <person name="Sun T."/>
        </authorList>
    </citation>
    <scope>NUCLEOTIDE SEQUENCE [LARGE SCALE GENOMIC DNA]</scope>
    <source>
        <strain evidence="2 3">SJ-23</strain>
    </source>
</reference>
<feature type="compositionally biased region" description="Pro residues" evidence="1">
    <location>
        <begin position="120"/>
        <end position="129"/>
    </location>
</feature>
<dbReference type="AlphaFoldDB" id="A0A3M7ZY26"/>
<evidence type="ECO:0000313" key="2">
    <source>
        <dbReference type="EMBL" id="RNB43702.1"/>
    </source>
</evidence>
<protein>
    <submittedName>
        <fullName evidence="2">Uncharacterized protein</fullName>
    </submittedName>
</protein>
<gene>
    <name evidence="2" type="ORF">EDM22_18505</name>
</gene>
<evidence type="ECO:0000313" key="3">
    <source>
        <dbReference type="Proteomes" id="UP000275048"/>
    </source>
</evidence>
<dbReference type="Proteomes" id="UP000275048">
    <property type="component" value="Unassembled WGS sequence"/>
</dbReference>
<sequence length="129" mass="12857">MIDAATCWRVAAARRRASALVALDCAPDAAGVRADLAACPRADAASEDAARDAALRFDAAFVFDRFDGRGLGAGFDAAGSAEGPVEPVARPVSPADSGAGRLPPSGLEPTASPRTADTPVPVPPGVSSS</sequence>
<name>A0A3M7ZY26_9MICO</name>
<dbReference type="EMBL" id="RHHB01000071">
    <property type="protein sequence ID" value="RNB43702.1"/>
    <property type="molecule type" value="Genomic_DNA"/>
</dbReference>
<keyword evidence="3" id="KW-1185">Reference proteome</keyword>
<organism evidence="2 3">
    <name type="scientific">Agromyces tardus</name>
    <dbReference type="NCBI Taxonomy" id="2583849"/>
    <lineage>
        <taxon>Bacteria</taxon>
        <taxon>Bacillati</taxon>
        <taxon>Actinomycetota</taxon>
        <taxon>Actinomycetes</taxon>
        <taxon>Micrococcales</taxon>
        <taxon>Microbacteriaceae</taxon>
        <taxon>Agromyces</taxon>
    </lineage>
</organism>
<accession>A0A3M7ZY26</accession>
<feature type="region of interest" description="Disordered" evidence="1">
    <location>
        <begin position="74"/>
        <end position="129"/>
    </location>
</feature>
<evidence type="ECO:0000256" key="1">
    <source>
        <dbReference type="SAM" id="MobiDB-lite"/>
    </source>
</evidence>
<proteinExistence type="predicted"/>